<dbReference type="InterPro" id="IPR050446">
    <property type="entry name" value="FAD-oxidoreductase/Apoptosis"/>
</dbReference>
<comment type="caution">
    <text evidence="7">The sequence shown here is derived from an EMBL/GenBank/DDBJ whole genome shotgun (WGS) entry which is preliminary data.</text>
</comment>
<keyword evidence="4" id="KW-0560">Oxidoreductase</keyword>
<name>A0A318RCY4_WILLI</name>
<protein>
    <submittedName>
        <fullName evidence="7">3-phenylpropionate/trans-cinnamate dioxygenase ferredoxin reductase subunit</fullName>
    </submittedName>
</protein>
<evidence type="ECO:0000313" key="8">
    <source>
        <dbReference type="Proteomes" id="UP000247591"/>
    </source>
</evidence>
<feature type="domain" description="FAD/NAD(P)-binding" evidence="5">
    <location>
        <begin position="14"/>
        <end position="309"/>
    </location>
</feature>
<dbReference type="PRINTS" id="PR00411">
    <property type="entry name" value="PNDRDTASEI"/>
</dbReference>
<keyword evidence="3" id="KW-0274">FAD</keyword>
<evidence type="ECO:0000256" key="4">
    <source>
        <dbReference type="ARBA" id="ARBA00023002"/>
    </source>
</evidence>
<dbReference type="GO" id="GO:0005737">
    <property type="term" value="C:cytoplasm"/>
    <property type="evidence" value="ECO:0007669"/>
    <property type="project" value="TreeGrafter"/>
</dbReference>
<dbReference type="Pfam" id="PF14759">
    <property type="entry name" value="Reductase_C"/>
    <property type="match status" value="1"/>
</dbReference>
<dbReference type="PANTHER" id="PTHR43557">
    <property type="entry name" value="APOPTOSIS-INDUCING FACTOR 1"/>
    <property type="match status" value="1"/>
</dbReference>
<evidence type="ECO:0000256" key="1">
    <source>
        <dbReference type="ARBA" id="ARBA00001974"/>
    </source>
</evidence>
<dbReference type="EMBL" id="QJSP01000034">
    <property type="protein sequence ID" value="PYE11697.1"/>
    <property type="molecule type" value="Genomic_DNA"/>
</dbReference>
<dbReference type="GO" id="GO:0051213">
    <property type="term" value="F:dioxygenase activity"/>
    <property type="evidence" value="ECO:0007669"/>
    <property type="project" value="UniProtKB-KW"/>
</dbReference>
<dbReference type="InterPro" id="IPR023753">
    <property type="entry name" value="FAD/NAD-binding_dom"/>
</dbReference>
<dbReference type="InterPro" id="IPR036188">
    <property type="entry name" value="FAD/NAD-bd_sf"/>
</dbReference>
<keyword evidence="8" id="KW-1185">Reference proteome</keyword>
<dbReference type="Gene3D" id="3.50.50.60">
    <property type="entry name" value="FAD/NAD(P)-binding domain"/>
    <property type="match status" value="2"/>
</dbReference>
<dbReference type="GO" id="GO:0016651">
    <property type="term" value="F:oxidoreductase activity, acting on NAD(P)H"/>
    <property type="evidence" value="ECO:0007669"/>
    <property type="project" value="TreeGrafter"/>
</dbReference>
<dbReference type="InterPro" id="IPR016156">
    <property type="entry name" value="FAD/NAD-linked_Rdtase_dimer_sf"/>
</dbReference>
<dbReference type="Proteomes" id="UP000247591">
    <property type="component" value="Unassembled WGS sequence"/>
</dbReference>
<dbReference type="RefSeq" id="WP_342766765.1">
    <property type="nucleotide sequence ID" value="NZ_QJSP01000034.1"/>
</dbReference>
<dbReference type="SUPFAM" id="SSF51905">
    <property type="entry name" value="FAD/NAD(P)-binding domain"/>
    <property type="match status" value="2"/>
</dbReference>
<organism evidence="7 8">
    <name type="scientific">Williamsia limnetica</name>
    <dbReference type="NCBI Taxonomy" id="882452"/>
    <lineage>
        <taxon>Bacteria</taxon>
        <taxon>Bacillati</taxon>
        <taxon>Actinomycetota</taxon>
        <taxon>Actinomycetes</taxon>
        <taxon>Mycobacteriales</taxon>
        <taxon>Nocardiaceae</taxon>
        <taxon>Williamsia</taxon>
    </lineage>
</organism>
<accession>A0A318RCY4</accession>
<dbReference type="PANTHER" id="PTHR43557:SF2">
    <property type="entry name" value="RIESKE DOMAIN-CONTAINING PROTEIN-RELATED"/>
    <property type="match status" value="1"/>
</dbReference>
<evidence type="ECO:0000259" key="6">
    <source>
        <dbReference type="Pfam" id="PF14759"/>
    </source>
</evidence>
<dbReference type="InterPro" id="IPR028202">
    <property type="entry name" value="Reductase_C"/>
</dbReference>
<gene>
    <name evidence="7" type="ORF">DFR67_13414</name>
</gene>
<comment type="cofactor">
    <cofactor evidence="1">
        <name>FAD</name>
        <dbReference type="ChEBI" id="CHEBI:57692"/>
    </cofactor>
</comment>
<evidence type="ECO:0000259" key="5">
    <source>
        <dbReference type="Pfam" id="PF07992"/>
    </source>
</evidence>
<evidence type="ECO:0000313" key="7">
    <source>
        <dbReference type="EMBL" id="PYE11697.1"/>
    </source>
</evidence>
<dbReference type="Gene3D" id="3.30.390.30">
    <property type="match status" value="1"/>
</dbReference>
<feature type="domain" description="Reductase C-terminal" evidence="6">
    <location>
        <begin position="328"/>
        <end position="412"/>
    </location>
</feature>
<dbReference type="Pfam" id="PF07992">
    <property type="entry name" value="Pyr_redox_2"/>
    <property type="match status" value="1"/>
</dbReference>
<keyword evidence="7" id="KW-0223">Dioxygenase</keyword>
<proteinExistence type="predicted"/>
<dbReference type="PRINTS" id="PR00368">
    <property type="entry name" value="FADPNR"/>
</dbReference>
<keyword evidence="2" id="KW-0285">Flavoprotein</keyword>
<reference evidence="7 8" key="1">
    <citation type="submission" date="2018-06" db="EMBL/GenBank/DDBJ databases">
        <title>Genomic Encyclopedia of Type Strains, Phase IV (KMG-IV): sequencing the most valuable type-strain genomes for metagenomic binning, comparative biology and taxonomic classification.</title>
        <authorList>
            <person name="Goeker M."/>
        </authorList>
    </citation>
    <scope>NUCLEOTIDE SEQUENCE [LARGE SCALE GENOMIC DNA]</scope>
    <source>
        <strain evidence="7 8">DSM 45521</strain>
    </source>
</reference>
<evidence type="ECO:0000256" key="2">
    <source>
        <dbReference type="ARBA" id="ARBA00022630"/>
    </source>
</evidence>
<evidence type="ECO:0000256" key="3">
    <source>
        <dbReference type="ARBA" id="ARBA00022827"/>
    </source>
</evidence>
<dbReference type="AlphaFoldDB" id="A0A318RCY4"/>
<dbReference type="SUPFAM" id="SSF55424">
    <property type="entry name" value="FAD/NAD-linked reductases, dimerisation (C-terminal) domain"/>
    <property type="match status" value="1"/>
</dbReference>
<sequence length="419" mass="43903">MNCPGQSGSDREHAVVVVGAGHAGGTLVGLLRQSGHQGPIVLLGAEEHYPYHRPPLSKKFLGDAVRQLLRPEDFYEDIDVDVRLGVVVDSVDTAARKVVCSDGVVLSYESLVLATGSRPRKLPLPGAELPGVLTLRDLEDAYALRDCLGRADGGLVIVGGGYIGLEVAAEARSHGLPVTVLEREDRVLARVASAEFSALLSTFHRSRGTNIRTAVDVTGFVAGQDGRVGGIELSDGSTIACDAVLVGVGAIPNDELAIDTDIASDGGILVDAAGRTTADHVYAIGDVTRRPTGDGHARFESIPSAVEQARQVAASITGGGASDAEVPWFWSDQFDLKLKIAGRLAGETSAIVRGDPSTNKFAVFHVDRHNKVVAAETANAPAFFMAGKKFITTGAVVDPSLLADETVDLRSCAVADTKR</sequence>